<evidence type="ECO:0000313" key="3">
    <source>
        <dbReference type="Proteomes" id="UP001470230"/>
    </source>
</evidence>
<keyword evidence="1" id="KW-1133">Transmembrane helix</keyword>
<feature type="transmembrane region" description="Helical" evidence="1">
    <location>
        <begin position="53"/>
        <end position="78"/>
    </location>
</feature>
<organism evidence="2 3">
    <name type="scientific">Tritrichomonas musculus</name>
    <dbReference type="NCBI Taxonomy" id="1915356"/>
    <lineage>
        <taxon>Eukaryota</taxon>
        <taxon>Metamonada</taxon>
        <taxon>Parabasalia</taxon>
        <taxon>Tritrichomonadida</taxon>
        <taxon>Tritrichomonadidae</taxon>
        <taxon>Tritrichomonas</taxon>
    </lineage>
</organism>
<keyword evidence="1" id="KW-0812">Transmembrane</keyword>
<name>A0ABR2HWR2_9EUKA</name>
<feature type="transmembrane region" description="Helical" evidence="1">
    <location>
        <begin position="12"/>
        <end position="33"/>
    </location>
</feature>
<comment type="caution">
    <text evidence="2">The sequence shown here is derived from an EMBL/GenBank/DDBJ whole genome shotgun (WGS) entry which is preliminary data.</text>
</comment>
<keyword evidence="3" id="KW-1185">Reference proteome</keyword>
<protein>
    <recommendedName>
        <fullName evidence="4">Tetraspanin family protein</fullName>
    </recommendedName>
</protein>
<evidence type="ECO:0000256" key="1">
    <source>
        <dbReference type="SAM" id="Phobius"/>
    </source>
</evidence>
<dbReference type="EMBL" id="JAPFFF010000021">
    <property type="protein sequence ID" value="KAK8854094.1"/>
    <property type="molecule type" value="Genomic_DNA"/>
</dbReference>
<gene>
    <name evidence="2" type="ORF">M9Y10_016644</name>
</gene>
<evidence type="ECO:0000313" key="2">
    <source>
        <dbReference type="EMBL" id="KAK8854094.1"/>
    </source>
</evidence>
<feature type="transmembrane region" description="Helical" evidence="1">
    <location>
        <begin position="261"/>
        <end position="285"/>
    </location>
</feature>
<proteinExistence type="predicted"/>
<dbReference type="Proteomes" id="UP001470230">
    <property type="component" value="Unassembled WGS sequence"/>
</dbReference>
<feature type="transmembrane region" description="Helical" evidence="1">
    <location>
        <begin position="87"/>
        <end position="109"/>
    </location>
</feature>
<evidence type="ECO:0008006" key="4">
    <source>
        <dbReference type="Google" id="ProtNLM"/>
    </source>
</evidence>
<accession>A0ABR2HWR2</accession>
<sequence length="300" mass="33932">MGKQGKIRRTALGAFISLSLIGLIGVCVYTSIYCEKNNPWQTYYPGRVGTLGGLAYAIAVTSIVSIFFFMLAFIFIIIHRFNIAKKVFVIIGSIVWFGCLICEILFISWNDWDIEKVVNDDIEDNLRKYANAFLNDVKVAFYDADYDLYEKVNMFGISSMSERGPPTFGKTLAKVKDGGLIVTKEISMPVCYFENEEDKKNFRPKECIGKWNGNRLKSYIKKLDDNIKDDSKMDNWGEDKLEKYHFTWTKTNVVMYSYMGAYAVVPLFVGAQAGALIFGVIYLLMSISFACCGDSISSSD</sequence>
<keyword evidence="1" id="KW-0472">Membrane</keyword>
<reference evidence="2 3" key="1">
    <citation type="submission" date="2024-04" db="EMBL/GenBank/DDBJ databases">
        <title>Tritrichomonas musculus Genome.</title>
        <authorList>
            <person name="Alves-Ferreira E."/>
            <person name="Grigg M."/>
            <person name="Lorenzi H."/>
            <person name="Galac M."/>
        </authorList>
    </citation>
    <scope>NUCLEOTIDE SEQUENCE [LARGE SCALE GENOMIC DNA]</scope>
    <source>
        <strain evidence="2 3">EAF2021</strain>
    </source>
</reference>